<comment type="cofactor">
    <cofactor evidence="3">
        <name>a divalent metal cation</name>
        <dbReference type="ChEBI" id="CHEBI:60240"/>
    </cofactor>
</comment>
<keyword evidence="11" id="KW-1185">Reference proteome</keyword>
<dbReference type="GO" id="GO:0009166">
    <property type="term" value="P:nucleotide catabolic process"/>
    <property type="evidence" value="ECO:0007669"/>
    <property type="project" value="InterPro"/>
</dbReference>
<dbReference type="EMBL" id="LJJC01000004">
    <property type="protein sequence ID" value="KQL55376.1"/>
    <property type="molecule type" value="Genomic_DNA"/>
</dbReference>
<feature type="domain" description="Calcineurin-like phosphoesterase" evidence="9">
    <location>
        <begin position="25"/>
        <end position="264"/>
    </location>
</feature>
<evidence type="ECO:0000259" key="9">
    <source>
        <dbReference type="Pfam" id="PF00149"/>
    </source>
</evidence>
<dbReference type="AlphaFoldDB" id="A0A0Q3TN12"/>
<protein>
    <recommendedName>
        <fullName evidence="9">Calcineurin-like phosphoesterase domain-containing protein</fullName>
    </recommendedName>
</protein>
<evidence type="ECO:0000256" key="6">
    <source>
        <dbReference type="ARBA" id="ARBA00022801"/>
    </source>
</evidence>
<dbReference type="PRINTS" id="PR01607">
    <property type="entry name" value="APYRASEFAMLY"/>
</dbReference>
<keyword evidence="7" id="KW-0511">Multifunctional enzyme</keyword>
<comment type="catalytic activity">
    <reaction evidence="1">
        <text>a ribonucleoside 3'-phosphate + H2O = a ribonucleoside + phosphate</text>
        <dbReference type="Rhea" id="RHEA:10144"/>
        <dbReference type="ChEBI" id="CHEBI:13197"/>
        <dbReference type="ChEBI" id="CHEBI:15377"/>
        <dbReference type="ChEBI" id="CHEBI:18254"/>
        <dbReference type="ChEBI" id="CHEBI:43474"/>
        <dbReference type="EC" id="3.1.3.6"/>
    </reaction>
</comment>
<dbReference type="GO" id="GO:0000166">
    <property type="term" value="F:nucleotide binding"/>
    <property type="evidence" value="ECO:0007669"/>
    <property type="project" value="UniProtKB-KW"/>
</dbReference>
<evidence type="ECO:0000256" key="8">
    <source>
        <dbReference type="RuleBase" id="RU362119"/>
    </source>
</evidence>
<dbReference type="InterPro" id="IPR041827">
    <property type="entry name" value="CpdB_N"/>
</dbReference>
<dbReference type="InterPro" id="IPR006146">
    <property type="entry name" value="5'-Nucleotdase_CS"/>
</dbReference>
<dbReference type="GO" id="GO:0030288">
    <property type="term" value="C:outer membrane-bounded periplasmic space"/>
    <property type="evidence" value="ECO:0007669"/>
    <property type="project" value="TreeGrafter"/>
</dbReference>
<dbReference type="PROSITE" id="PS00785">
    <property type="entry name" value="5_NUCLEOTIDASE_1"/>
    <property type="match status" value="1"/>
</dbReference>
<dbReference type="PANTHER" id="PTHR11575">
    <property type="entry name" value="5'-NUCLEOTIDASE-RELATED"/>
    <property type="match status" value="1"/>
</dbReference>
<dbReference type="InterPro" id="IPR029052">
    <property type="entry name" value="Metallo-depent_PP-like"/>
</dbReference>
<evidence type="ECO:0000256" key="2">
    <source>
        <dbReference type="ARBA" id="ARBA00001730"/>
    </source>
</evidence>
<name>A0A0Q3TN12_9BACI</name>
<comment type="catalytic activity">
    <reaction evidence="2">
        <text>a nucleoside 2',3'-cyclic phosphate + H2O = a nucleoside 3'-phosphate + H(+)</text>
        <dbReference type="Rhea" id="RHEA:19621"/>
        <dbReference type="ChEBI" id="CHEBI:15377"/>
        <dbReference type="ChEBI" id="CHEBI:15378"/>
        <dbReference type="ChEBI" id="CHEBI:66949"/>
        <dbReference type="ChEBI" id="CHEBI:66954"/>
        <dbReference type="EC" id="3.1.4.16"/>
    </reaction>
</comment>
<keyword evidence="8" id="KW-0547">Nucleotide-binding</keyword>
<evidence type="ECO:0000256" key="1">
    <source>
        <dbReference type="ARBA" id="ARBA00000527"/>
    </source>
</evidence>
<proteinExistence type="inferred from homology"/>
<comment type="similarity">
    <text evidence="5 8">Belongs to the 5'-nucleotidase family.</text>
</comment>
<accession>A0A0Q3TN12</accession>
<keyword evidence="6 8" id="KW-0378">Hydrolase</keyword>
<evidence type="ECO:0000256" key="4">
    <source>
        <dbReference type="ARBA" id="ARBA00004196"/>
    </source>
</evidence>
<dbReference type="Pfam" id="PF00149">
    <property type="entry name" value="Metallophos"/>
    <property type="match status" value="1"/>
</dbReference>
<dbReference type="Gene3D" id="3.60.21.10">
    <property type="match status" value="1"/>
</dbReference>
<organism evidence="10 11">
    <name type="scientific">Heyndrickxia shackletonii</name>
    <dbReference type="NCBI Taxonomy" id="157838"/>
    <lineage>
        <taxon>Bacteria</taxon>
        <taxon>Bacillati</taxon>
        <taxon>Bacillota</taxon>
        <taxon>Bacilli</taxon>
        <taxon>Bacillales</taxon>
        <taxon>Bacillaceae</taxon>
        <taxon>Heyndrickxia</taxon>
    </lineage>
</organism>
<dbReference type="GO" id="GO:0008663">
    <property type="term" value="F:2',3'-cyclic-nucleotide 2'-phosphodiesterase activity"/>
    <property type="evidence" value="ECO:0007669"/>
    <property type="project" value="UniProtKB-EC"/>
</dbReference>
<comment type="subcellular location">
    <subcellularLocation>
        <location evidence="4">Cell envelope</location>
    </subcellularLocation>
</comment>
<gene>
    <name evidence="10" type="ORF">AN964_05195</name>
</gene>
<evidence type="ECO:0000313" key="11">
    <source>
        <dbReference type="Proteomes" id="UP000051888"/>
    </source>
</evidence>
<dbReference type="Proteomes" id="UP000051888">
    <property type="component" value="Unassembled WGS sequence"/>
</dbReference>
<comment type="caution">
    <text evidence="10">The sequence shown here is derived from an EMBL/GenBank/DDBJ whole genome shotgun (WGS) entry which is preliminary data.</text>
</comment>
<dbReference type="GO" id="GO:0008254">
    <property type="term" value="F:3'-nucleotidase activity"/>
    <property type="evidence" value="ECO:0007669"/>
    <property type="project" value="UniProtKB-EC"/>
</dbReference>
<dbReference type="InterPro" id="IPR004843">
    <property type="entry name" value="Calcineurin-like_PHP"/>
</dbReference>
<dbReference type="PANTHER" id="PTHR11575:SF6">
    <property type="entry name" value="2',3'-CYCLIC-NUCLEOTIDE 2'-PHOSPHODIESTERASE_3'-NUCLEOTIDASE"/>
    <property type="match status" value="1"/>
</dbReference>
<sequence>MLFQTFSLRHFHVNAASIQRPIVHLRILETTDVHGNILNYDYQKGTYVNHFGLARTATLIKKARQDSLNTLLFDNGDLLQGNELMDYAAMKMTLDMDIHPMMKVMNTLGYDAATLGNHDFHYGLPFLNKAIQGANFPYVNANMYLHTDFDTFHLFNPYVILNKEVVDVNGMSHPLKVGVIGFITPYVMKWEKQALTDNICVDDIVASAEKYIPILKKQGADIIIALAHTGISLLADPYQEEQNAILPLSRVKGIDAILFGHTHVTFPDLSKFKGIPGIDNVKGTINGVPAVQAGSWGSYLGVIDLILERKNERWNILSSQSKAVPIFIKKNNHKKAAVYSDPIIKESVQDIHQKTIEYMKK</sequence>
<dbReference type="STRING" id="157838.AN964_05195"/>
<dbReference type="CDD" id="cd07410">
    <property type="entry name" value="MPP_CpdB_N"/>
    <property type="match status" value="1"/>
</dbReference>
<dbReference type="GO" id="GO:0046872">
    <property type="term" value="F:metal ion binding"/>
    <property type="evidence" value="ECO:0007669"/>
    <property type="project" value="InterPro"/>
</dbReference>
<evidence type="ECO:0000256" key="3">
    <source>
        <dbReference type="ARBA" id="ARBA00001968"/>
    </source>
</evidence>
<evidence type="ECO:0000256" key="5">
    <source>
        <dbReference type="ARBA" id="ARBA00006654"/>
    </source>
</evidence>
<dbReference type="SUPFAM" id="SSF56300">
    <property type="entry name" value="Metallo-dependent phosphatases"/>
    <property type="match status" value="1"/>
</dbReference>
<dbReference type="InterPro" id="IPR006179">
    <property type="entry name" value="5_nucleotidase/apyrase"/>
</dbReference>
<dbReference type="PATRIC" id="fig|157838.3.peg.1157"/>
<evidence type="ECO:0000256" key="7">
    <source>
        <dbReference type="ARBA" id="ARBA00023268"/>
    </source>
</evidence>
<evidence type="ECO:0000313" key="10">
    <source>
        <dbReference type="EMBL" id="KQL55376.1"/>
    </source>
</evidence>
<reference evidence="10 11" key="1">
    <citation type="submission" date="2015-09" db="EMBL/GenBank/DDBJ databases">
        <title>Genome sequencing project for genomic taxonomy and phylogenomics of Bacillus-like bacteria.</title>
        <authorList>
            <person name="Liu B."/>
            <person name="Wang J."/>
            <person name="Zhu Y."/>
            <person name="Liu G."/>
            <person name="Chen Q."/>
            <person name="Chen Z."/>
            <person name="Lan J."/>
            <person name="Che J."/>
            <person name="Ge C."/>
            <person name="Shi H."/>
            <person name="Pan Z."/>
            <person name="Liu X."/>
        </authorList>
    </citation>
    <scope>NUCLEOTIDE SEQUENCE [LARGE SCALE GENOMIC DNA]</scope>
    <source>
        <strain evidence="10 11">LMG 18435</strain>
    </source>
</reference>